<dbReference type="GO" id="GO:0008270">
    <property type="term" value="F:zinc ion binding"/>
    <property type="evidence" value="ECO:0007669"/>
    <property type="project" value="UniProtKB-KW"/>
</dbReference>
<evidence type="ECO:0000313" key="7">
    <source>
        <dbReference type="Proteomes" id="UP000192783"/>
    </source>
</evidence>
<dbReference type="Gene3D" id="1.20.120.910">
    <property type="entry name" value="DksA, coiled-coil domain"/>
    <property type="match status" value="1"/>
</dbReference>
<dbReference type="AlphaFoldDB" id="A0A1W1XJH1"/>
<dbReference type="STRING" id="1121390.SAMN02746041_01791"/>
<dbReference type="PROSITE" id="PS51128">
    <property type="entry name" value="ZF_DKSA_2"/>
    <property type="match status" value="1"/>
</dbReference>
<dbReference type="InterPro" id="IPR000962">
    <property type="entry name" value="Znf_DskA_TraR"/>
</dbReference>
<gene>
    <name evidence="6" type="ORF">SAMN02746041_01791</name>
</gene>
<keyword evidence="2" id="KW-0863">Zinc-finger</keyword>
<evidence type="ECO:0000259" key="5">
    <source>
        <dbReference type="Pfam" id="PF01258"/>
    </source>
</evidence>
<dbReference type="InterPro" id="IPR020458">
    <property type="entry name" value="Znf_DskA_TraR_CS"/>
</dbReference>
<evidence type="ECO:0000313" key="6">
    <source>
        <dbReference type="EMBL" id="SMC23648.1"/>
    </source>
</evidence>
<proteinExistence type="predicted"/>
<dbReference type="PROSITE" id="PS01102">
    <property type="entry name" value="ZF_DKSA_1"/>
    <property type="match status" value="1"/>
</dbReference>
<keyword evidence="3" id="KW-0862">Zinc</keyword>
<protein>
    <submittedName>
        <fullName evidence="6">RNA polymerase-binding protein DksA</fullName>
    </submittedName>
</protein>
<dbReference type="Pfam" id="PF01258">
    <property type="entry name" value="zf-dskA_traR"/>
    <property type="match status" value="1"/>
</dbReference>
<feature type="zinc finger region" description="dksA C4-type" evidence="4">
    <location>
        <begin position="45"/>
        <end position="69"/>
    </location>
</feature>
<keyword evidence="7" id="KW-1185">Reference proteome</keyword>
<accession>A0A1W1XJH1</accession>
<dbReference type="Proteomes" id="UP000192783">
    <property type="component" value="Unassembled WGS sequence"/>
</dbReference>
<keyword evidence="1" id="KW-0479">Metal-binding</keyword>
<evidence type="ECO:0000256" key="1">
    <source>
        <dbReference type="ARBA" id="ARBA00022723"/>
    </source>
</evidence>
<evidence type="ECO:0000256" key="2">
    <source>
        <dbReference type="ARBA" id="ARBA00022771"/>
    </source>
</evidence>
<sequence length="110" mass="12879">MDPADEAEAEHQRERLWHLASRYRQLRREVHMALDRLEKDIYGYCEDCGDPIGESRLEVQPMARLCIDCQRELEKRGRLSGQGGQRRFPEGAALDRMVDVTWRHPECING</sequence>
<organism evidence="6 7">
    <name type="scientific">Desulfacinum hydrothermale DSM 13146</name>
    <dbReference type="NCBI Taxonomy" id="1121390"/>
    <lineage>
        <taxon>Bacteria</taxon>
        <taxon>Pseudomonadati</taxon>
        <taxon>Thermodesulfobacteriota</taxon>
        <taxon>Syntrophobacteria</taxon>
        <taxon>Syntrophobacterales</taxon>
        <taxon>Syntrophobacteraceae</taxon>
        <taxon>Desulfacinum</taxon>
    </lineage>
</organism>
<dbReference type="RefSeq" id="WP_170920485.1">
    <property type="nucleotide sequence ID" value="NZ_FWXF01000008.1"/>
</dbReference>
<dbReference type="PANTHER" id="PTHR33823">
    <property type="entry name" value="RNA POLYMERASE-BINDING TRANSCRIPTION FACTOR DKSA-RELATED"/>
    <property type="match status" value="1"/>
</dbReference>
<dbReference type="EMBL" id="FWXF01000008">
    <property type="protein sequence ID" value="SMC23648.1"/>
    <property type="molecule type" value="Genomic_DNA"/>
</dbReference>
<evidence type="ECO:0000256" key="4">
    <source>
        <dbReference type="PROSITE-ProRule" id="PRU00510"/>
    </source>
</evidence>
<dbReference type="SUPFAM" id="SSF57716">
    <property type="entry name" value="Glucocorticoid receptor-like (DNA-binding domain)"/>
    <property type="match status" value="1"/>
</dbReference>
<feature type="domain" description="Zinc finger DksA/TraR C4-type" evidence="5">
    <location>
        <begin position="41"/>
        <end position="75"/>
    </location>
</feature>
<reference evidence="6 7" key="1">
    <citation type="submission" date="2017-04" db="EMBL/GenBank/DDBJ databases">
        <authorList>
            <person name="Afonso C.L."/>
            <person name="Miller P.J."/>
            <person name="Scott M.A."/>
            <person name="Spackman E."/>
            <person name="Goraichik I."/>
            <person name="Dimitrov K.M."/>
            <person name="Suarez D.L."/>
            <person name="Swayne D.E."/>
        </authorList>
    </citation>
    <scope>NUCLEOTIDE SEQUENCE [LARGE SCALE GENOMIC DNA]</scope>
    <source>
        <strain evidence="6 7">DSM 13146</strain>
    </source>
</reference>
<evidence type="ECO:0000256" key="3">
    <source>
        <dbReference type="ARBA" id="ARBA00022833"/>
    </source>
</evidence>
<name>A0A1W1XJH1_9BACT</name>